<dbReference type="Pfam" id="PF12838">
    <property type="entry name" value="Fer4_7"/>
    <property type="match status" value="1"/>
</dbReference>
<keyword evidence="12" id="KW-1003">Cell membrane</keyword>
<comment type="subunit">
    <text evidence="12">NDH-1 is composed of 14 different subunits. Subunits NuoA, H, J, K, L, M, N constitute the membrane sector of the complex.</text>
</comment>
<evidence type="ECO:0000256" key="11">
    <source>
        <dbReference type="ARBA" id="ARBA00043079"/>
    </source>
</evidence>
<dbReference type="GO" id="GO:0009060">
    <property type="term" value="P:aerobic respiration"/>
    <property type="evidence" value="ECO:0007669"/>
    <property type="project" value="TreeGrafter"/>
</dbReference>
<feature type="binding site" evidence="12">
    <location>
        <position position="103"/>
    </location>
    <ligand>
        <name>[4Fe-4S] cluster</name>
        <dbReference type="ChEBI" id="CHEBI:49883"/>
        <label>2</label>
    </ligand>
</feature>
<feature type="binding site" evidence="12">
    <location>
        <position position="107"/>
    </location>
    <ligand>
        <name>[4Fe-4S] cluster</name>
        <dbReference type="ChEBI" id="CHEBI:49883"/>
        <label>1</label>
    </ligand>
</feature>
<keyword evidence="6 12" id="KW-0408">Iron</keyword>
<dbReference type="GO" id="GO:0051539">
    <property type="term" value="F:4 iron, 4 sulfur cluster binding"/>
    <property type="evidence" value="ECO:0007669"/>
    <property type="project" value="UniProtKB-KW"/>
</dbReference>
<dbReference type="HAMAP" id="MF_01351">
    <property type="entry name" value="NDH1_NuoI"/>
    <property type="match status" value="1"/>
</dbReference>
<dbReference type="OrthoDB" id="9808559at2"/>
<dbReference type="GO" id="GO:0005886">
    <property type="term" value="C:plasma membrane"/>
    <property type="evidence" value="ECO:0007669"/>
    <property type="project" value="UniProtKB-SubCell"/>
</dbReference>
<comment type="catalytic activity">
    <reaction evidence="12">
        <text>a quinone + NADH + 5 H(+)(in) = a quinol + NAD(+) + 4 H(+)(out)</text>
        <dbReference type="Rhea" id="RHEA:57888"/>
        <dbReference type="ChEBI" id="CHEBI:15378"/>
        <dbReference type="ChEBI" id="CHEBI:24646"/>
        <dbReference type="ChEBI" id="CHEBI:57540"/>
        <dbReference type="ChEBI" id="CHEBI:57945"/>
        <dbReference type="ChEBI" id="CHEBI:132124"/>
    </reaction>
</comment>
<keyword evidence="5 12" id="KW-1278">Translocase</keyword>
<dbReference type="PANTHER" id="PTHR10849">
    <property type="entry name" value="NADH DEHYDROGENASE UBIQUINONE IRON-SULFUR PROTEIN 8, MITOCHONDRIAL"/>
    <property type="match status" value="1"/>
</dbReference>
<evidence type="ECO:0000256" key="4">
    <source>
        <dbReference type="ARBA" id="ARBA00022737"/>
    </source>
</evidence>
<keyword evidence="12" id="KW-0520">NAD</keyword>
<evidence type="ECO:0000256" key="12">
    <source>
        <dbReference type="HAMAP-Rule" id="MF_01351"/>
    </source>
</evidence>
<evidence type="ECO:0000256" key="3">
    <source>
        <dbReference type="ARBA" id="ARBA00022723"/>
    </source>
</evidence>
<evidence type="ECO:0000256" key="9">
    <source>
        <dbReference type="ARBA" id="ARBA00040641"/>
    </source>
</evidence>
<dbReference type="PANTHER" id="PTHR10849:SF20">
    <property type="entry name" value="NADH DEHYDROGENASE [UBIQUINONE] IRON-SULFUR PROTEIN 8, MITOCHONDRIAL"/>
    <property type="match status" value="1"/>
</dbReference>
<feature type="domain" description="4Fe-4S ferredoxin-type" evidence="13">
    <location>
        <begin position="88"/>
        <end position="117"/>
    </location>
</feature>
<feature type="binding site" evidence="12">
    <location>
        <position position="100"/>
    </location>
    <ligand>
        <name>[4Fe-4S] cluster</name>
        <dbReference type="ChEBI" id="CHEBI:49883"/>
        <label>2</label>
    </ligand>
</feature>
<dbReference type="Gene3D" id="3.30.70.3270">
    <property type="match status" value="1"/>
</dbReference>
<comment type="similarity">
    <text evidence="1 12">Belongs to the complex I 23 kDa subunit family.</text>
</comment>
<dbReference type="PROSITE" id="PS51379">
    <property type="entry name" value="4FE4S_FER_2"/>
    <property type="match status" value="2"/>
</dbReference>
<dbReference type="InterPro" id="IPR017900">
    <property type="entry name" value="4Fe4S_Fe_S_CS"/>
</dbReference>
<dbReference type="EMBL" id="CP022355">
    <property type="protein sequence ID" value="ASK78397.1"/>
    <property type="molecule type" value="Genomic_DNA"/>
</dbReference>
<feature type="binding site" evidence="12">
    <location>
        <position position="67"/>
    </location>
    <ligand>
        <name>[4Fe-4S] cluster</name>
        <dbReference type="ChEBI" id="CHEBI:49883"/>
        <label>2</label>
    </ligand>
</feature>
<evidence type="ECO:0000256" key="8">
    <source>
        <dbReference type="ARBA" id="ARBA00038844"/>
    </source>
</evidence>
<dbReference type="EC" id="7.1.1.-" evidence="12"/>
<dbReference type="KEGG" id="pmai:CF386_04945"/>
<comment type="subcellular location">
    <subcellularLocation>
        <location evidence="12">Cell membrane</location>
        <topology evidence="12">Peripheral membrane protein</topology>
    </subcellularLocation>
</comment>
<dbReference type="AlphaFoldDB" id="A0A220VDI1"/>
<evidence type="ECO:0000259" key="13">
    <source>
        <dbReference type="PROSITE" id="PS51379"/>
    </source>
</evidence>
<feature type="domain" description="4Fe-4S ferredoxin-type" evidence="13">
    <location>
        <begin position="48"/>
        <end position="77"/>
    </location>
</feature>
<keyword evidence="7 12" id="KW-0411">Iron-sulfur</keyword>
<sequence>MKITQYIGEITGAFSATIKHAFAKRDTVLYPEVKPDIPGRWRGRIILTKTPKGEERCVACYLCSSVCPAHAITIQGAEREEDERRYAKSFEINFARCIFCGMCEEACPTRAIQTTNDFEMGEKNRDSLTYDKKALSVDGVGKYPDFDYFEHTGVPIKGKEVGDNVDENKPVDVYSILP</sequence>
<evidence type="ECO:0000313" key="14">
    <source>
        <dbReference type="EMBL" id="ASK78397.1"/>
    </source>
</evidence>
<feature type="binding site" evidence="12">
    <location>
        <position position="63"/>
    </location>
    <ligand>
        <name>[4Fe-4S] cluster</name>
        <dbReference type="ChEBI" id="CHEBI:49883"/>
        <label>1</label>
    </ligand>
</feature>
<dbReference type="GO" id="GO:0048038">
    <property type="term" value="F:quinone binding"/>
    <property type="evidence" value="ECO:0007669"/>
    <property type="project" value="UniProtKB-KW"/>
</dbReference>
<proteinExistence type="inferred from homology"/>
<feature type="binding site" evidence="12">
    <location>
        <position position="97"/>
    </location>
    <ligand>
        <name>[4Fe-4S] cluster</name>
        <dbReference type="ChEBI" id="CHEBI:49883"/>
        <label>2</label>
    </ligand>
</feature>
<evidence type="ECO:0000256" key="6">
    <source>
        <dbReference type="ARBA" id="ARBA00023004"/>
    </source>
</evidence>
<dbReference type="Proteomes" id="UP000242175">
    <property type="component" value="Chromosome large"/>
</dbReference>
<evidence type="ECO:0000256" key="7">
    <source>
        <dbReference type="ARBA" id="ARBA00023014"/>
    </source>
</evidence>
<organism evidence="14 15">
    <name type="scientific">Paraphotobacterium marinum</name>
    <dbReference type="NCBI Taxonomy" id="1755811"/>
    <lineage>
        <taxon>Bacteria</taxon>
        <taxon>Pseudomonadati</taxon>
        <taxon>Pseudomonadota</taxon>
        <taxon>Gammaproteobacteria</taxon>
        <taxon>Vibrionales</taxon>
        <taxon>Vibrionaceae</taxon>
        <taxon>Paraphotobacterium</taxon>
    </lineage>
</organism>
<evidence type="ECO:0000256" key="10">
    <source>
        <dbReference type="ARBA" id="ARBA00041748"/>
    </source>
</evidence>
<name>A0A220VDI1_9GAMM</name>
<evidence type="ECO:0000256" key="5">
    <source>
        <dbReference type="ARBA" id="ARBA00022967"/>
    </source>
</evidence>
<keyword evidence="4" id="KW-0677">Repeat</keyword>
<reference evidence="14 15" key="1">
    <citation type="journal article" date="2016" name="Int. J. Syst. Evol. Microbiol.">
        <title>Paraphotobacterium marinum gen. nov., sp. nov., a member of the family Vibrionaceae, isolated from surface seawater.</title>
        <authorList>
            <person name="Huang Z."/>
            <person name="Dong C."/>
            <person name="Shao Z."/>
        </authorList>
    </citation>
    <scope>NUCLEOTIDE SEQUENCE [LARGE SCALE GENOMIC DNA]</scope>
    <source>
        <strain evidence="14 15">NSCS20N07D</strain>
    </source>
</reference>
<dbReference type="GO" id="GO:0005506">
    <property type="term" value="F:iron ion binding"/>
    <property type="evidence" value="ECO:0007669"/>
    <property type="project" value="UniProtKB-UniRule"/>
</dbReference>
<keyword evidence="12" id="KW-0830">Ubiquinone</keyword>
<evidence type="ECO:0000256" key="2">
    <source>
        <dbReference type="ARBA" id="ARBA00022485"/>
    </source>
</evidence>
<evidence type="ECO:0000256" key="1">
    <source>
        <dbReference type="ARBA" id="ARBA00010277"/>
    </source>
</evidence>
<comment type="subunit">
    <text evidence="8">NDH-1 is composed of 13 different subunits. Subunits NuoA, H, J, K, L, M, N constitute the membrane sector of the complex.</text>
</comment>
<dbReference type="InterPro" id="IPR017896">
    <property type="entry name" value="4Fe4S_Fe-S-bd"/>
</dbReference>
<dbReference type="GO" id="GO:0050136">
    <property type="term" value="F:NADH dehydrogenase (quinone) (non-electrogenic) activity"/>
    <property type="evidence" value="ECO:0007669"/>
    <property type="project" value="UniProtKB-UniRule"/>
</dbReference>
<gene>
    <name evidence="12" type="primary">nuoI</name>
    <name evidence="14" type="ORF">CF386_04945</name>
</gene>
<comment type="function">
    <text evidence="12">NDH-1 shuttles electrons from NADH, via FMN and iron-sulfur (Fe-S) centers, to quinones in the respiratory chain. The immediate electron acceptor for the enzyme in this species is believed to be ubiquinone. Couples the redox reaction to proton translocation (for every two electrons transferred, four hydrogen ions are translocated across the cytoplasmic membrane), and thus conserves the redox energy in a proton gradient.</text>
</comment>
<evidence type="ECO:0000313" key="15">
    <source>
        <dbReference type="Proteomes" id="UP000242175"/>
    </source>
</evidence>
<keyword evidence="15" id="KW-1185">Reference proteome</keyword>
<keyword evidence="2 12" id="KW-0004">4Fe-4S</keyword>
<protein>
    <recommendedName>
        <fullName evidence="9 12">NADH-quinone oxidoreductase subunit I</fullName>
        <ecNumber evidence="12">7.1.1.-</ecNumber>
    </recommendedName>
    <alternativeName>
        <fullName evidence="10 12">NADH dehydrogenase I subunit I</fullName>
    </alternativeName>
    <alternativeName>
        <fullName evidence="11 12">NDH-1 subunit I</fullName>
    </alternativeName>
</protein>
<dbReference type="SUPFAM" id="SSF54862">
    <property type="entry name" value="4Fe-4S ferredoxins"/>
    <property type="match status" value="1"/>
</dbReference>
<feature type="binding site" evidence="12">
    <location>
        <position position="57"/>
    </location>
    <ligand>
        <name>[4Fe-4S] cluster</name>
        <dbReference type="ChEBI" id="CHEBI:49883"/>
        <label>1</label>
    </ligand>
</feature>
<keyword evidence="12" id="KW-0472">Membrane</keyword>
<comment type="cofactor">
    <cofactor evidence="12">
        <name>[4Fe-4S] cluster</name>
        <dbReference type="ChEBI" id="CHEBI:49883"/>
    </cofactor>
    <text evidence="12">Binds 2 [4Fe-4S] clusters per subunit.</text>
</comment>
<dbReference type="NCBIfam" id="NF004536">
    <property type="entry name" value="PRK05888.1-1"/>
    <property type="match status" value="1"/>
</dbReference>
<keyword evidence="12" id="KW-0874">Quinone</keyword>
<keyword evidence="3 12" id="KW-0479">Metal-binding</keyword>
<accession>A0A220VDI1</accession>
<dbReference type="InterPro" id="IPR010226">
    <property type="entry name" value="NADH_quinone_OxRdtase_chainI"/>
</dbReference>
<dbReference type="NCBIfam" id="TIGR01971">
    <property type="entry name" value="NuoI"/>
    <property type="match status" value="1"/>
</dbReference>
<feature type="binding site" evidence="12">
    <location>
        <position position="60"/>
    </location>
    <ligand>
        <name>[4Fe-4S] cluster</name>
        <dbReference type="ChEBI" id="CHEBI:49883"/>
        <label>1</label>
    </ligand>
</feature>
<dbReference type="PROSITE" id="PS00198">
    <property type="entry name" value="4FE4S_FER_1"/>
    <property type="match status" value="1"/>
</dbReference>